<reference evidence="3 4" key="1">
    <citation type="submission" date="2019-03" db="EMBL/GenBank/DDBJ databases">
        <title>Genomic Encyclopedia of Archaeal and Bacterial Type Strains, Phase II (KMG-II): from individual species to whole genera.</title>
        <authorList>
            <person name="Goeker M."/>
        </authorList>
    </citation>
    <scope>NUCLEOTIDE SEQUENCE [LARGE SCALE GENOMIC DNA]</scope>
    <source>
        <strain evidence="3 4">DSM 15388</strain>
    </source>
</reference>
<gene>
    <name evidence="3" type="ORF">BCF53_103100</name>
</gene>
<protein>
    <recommendedName>
        <fullName evidence="2">DUF5610 domain-containing protein</fullName>
    </recommendedName>
</protein>
<feature type="compositionally biased region" description="Basic and acidic residues" evidence="1">
    <location>
        <begin position="32"/>
        <end position="46"/>
    </location>
</feature>
<keyword evidence="4" id="KW-1185">Reference proteome</keyword>
<dbReference type="AlphaFoldDB" id="A0A4R3IAD0"/>
<evidence type="ECO:0000256" key="1">
    <source>
        <dbReference type="SAM" id="MobiDB-lite"/>
    </source>
</evidence>
<dbReference type="OrthoDB" id="7366224at2"/>
<dbReference type="Proteomes" id="UP000295793">
    <property type="component" value="Unassembled WGS sequence"/>
</dbReference>
<feature type="compositionally biased region" description="Low complexity" evidence="1">
    <location>
        <begin position="162"/>
        <end position="171"/>
    </location>
</feature>
<organism evidence="3 4">
    <name type="scientific">Reinekea marinisedimentorum</name>
    <dbReference type="NCBI Taxonomy" id="230495"/>
    <lineage>
        <taxon>Bacteria</taxon>
        <taxon>Pseudomonadati</taxon>
        <taxon>Pseudomonadota</taxon>
        <taxon>Gammaproteobacteria</taxon>
        <taxon>Oceanospirillales</taxon>
        <taxon>Saccharospirillaceae</taxon>
        <taxon>Reinekea</taxon>
    </lineage>
</organism>
<evidence type="ECO:0000313" key="3">
    <source>
        <dbReference type="EMBL" id="TCS42439.1"/>
    </source>
</evidence>
<sequence length="400" mass="43760">MHSSSIGSNSSFESYSYQYRSRSESTSQQVSQKRDVAEAKEVEKTEASSSRAENFNVSQLVDTLYSFTSSRVTEAQANGASEEEISALWDDALSGIEKGFGEAKDILEDMDLLDEDLEMKINSAYGQIVDKIEQQKSGEADVAAMVSDAIVDETAPESTEPAQAAATPVAADSDDNNGMQALNVNERLIDKLSDLPVVNGQTLSRGGRLDISSSYYQSQTFSLDIKTSEGDTIQIRSATEDSGYFESLSRGRSLSTQWTTESSSGYSLYIEGDLNEQELADLDALLADVNSLANEFYNGSLDTAFEMASSIGIDGSSLSSMNLSMREVESYGTTMYESNSPRSSRVPQGLEPLKEYAEKLIEQQQQWQERLNSREGLLSALMNHPRAQNDLGDFAKQVLA</sequence>
<feature type="domain" description="DUF5610" evidence="2">
    <location>
        <begin position="18"/>
        <end position="134"/>
    </location>
</feature>
<feature type="region of interest" description="Disordered" evidence="1">
    <location>
        <begin position="22"/>
        <end position="53"/>
    </location>
</feature>
<dbReference type="RefSeq" id="WP_132700359.1">
    <property type="nucleotide sequence ID" value="NZ_SLZR01000003.1"/>
</dbReference>
<proteinExistence type="predicted"/>
<feature type="region of interest" description="Disordered" evidence="1">
    <location>
        <begin position="154"/>
        <end position="178"/>
    </location>
</feature>
<dbReference type="Pfam" id="PF18433">
    <property type="entry name" value="DUF5610"/>
    <property type="match status" value="1"/>
</dbReference>
<dbReference type="Gene3D" id="1.10.132.90">
    <property type="match status" value="1"/>
</dbReference>
<evidence type="ECO:0000313" key="4">
    <source>
        <dbReference type="Proteomes" id="UP000295793"/>
    </source>
</evidence>
<accession>A0A4R3IAD0</accession>
<dbReference type="EMBL" id="SLZR01000003">
    <property type="protein sequence ID" value="TCS42439.1"/>
    <property type="molecule type" value="Genomic_DNA"/>
</dbReference>
<dbReference type="InterPro" id="IPR041651">
    <property type="entry name" value="DUF5610"/>
</dbReference>
<comment type="caution">
    <text evidence="3">The sequence shown here is derived from an EMBL/GenBank/DDBJ whole genome shotgun (WGS) entry which is preliminary data.</text>
</comment>
<evidence type="ECO:0000259" key="2">
    <source>
        <dbReference type="Pfam" id="PF18433"/>
    </source>
</evidence>
<name>A0A4R3IAD0_9GAMM</name>